<evidence type="ECO:0000256" key="5">
    <source>
        <dbReference type="ARBA" id="ARBA00022737"/>
    </source>
</evidence>
<keyword evidence="4 14" id="KW-0812">Transmembrane</keyword>
<feature type="transmembrane region" description="Helical" evidence="14">
    <location>
        <begin position="2416"/>
        <end position="2439"/>
    </location>
</feature>
<feature type="region of interest" description="Disordered" evidence="13">
    <location>
        <begin position="690"/>
        <end position="727"/>
    </location>
</feature>
<keyword evidence="8" id="KW-0406">Ion transport</keyword>
<evidence type="ECO:0000256" key="6">
    <source>
        <dbReference type="ARBA" id="ARBA00022824"/>
    </source>
</evidence>
<evidence type="ECO:0000313" key="20">
    <source>
        <dbReference type="EMBL" id="ETW10334.1"/>
    </source>
</evidence>
<dbReference type="InterPro" id="IPR036300">
    <property type="entry name" value="MIR_dom_sf"/>
</dbReference>
<evidence type="ECO:0000256" key="10">
    <source>
        <dbReference type="ARBA" id="ARBA00023170"/>
    </source>
</evidence>
<accession>A0A024UVF0</accession>
<keyword evidence="5" id="KW-0677">Repeat</keyword>
<dbReference type="SUPFAM" id="SSF82109">
    <property type="entry name" value="MIR domain"/>
    <property type="match status" value="1"/>
</dbReference>
<evidence type="ECO:0000259" key="15">
    <source>
        <dbReference type="Pfam" id="PF00520"/>
    </source>
</evidence>
<evidence type="ECO:0000256" key="3">
    <source>
        <dbReference type="ARBA" id="ARBA00022448"/>
    </source>
</evidence>
<evidence type="ECO:0000259" key="17">
    <source>
        <dbReference type="Pfam" id="PF02815"/>
    </source>
</evidence>
<feature type="domain" description="RyR/IP3R Homology associated" evidence="18">
    <location>
        <begin position="1881"/>
        <end position="1977"/>
    </location>
</feature>
<comment type="subcellular location">
    <subcellularLocation>
        <location evidence="1">Endoplasmic reticulum membrane</location>
        <topology evidence="1">Multi-pass membrane protein</topology>
    </subcellularLocation>
</comment>
<keyword evidence="6" id="KW-0256">Endoplasmic reticulum</keyword>
<dbReference type="InterPro" id="IPR016093">
    <property type="entry name" value="MIR_motif"/>
</dbReference>
<reference evidence="20" key="1">
    <citation type="submission" date="2013-12" db="EMBL/GenBank/DDBJ databases">
        <title>The Genome Sequence of Aphanomyces invadans NJM9701.</title>
        <authorList>
            <consortium name="The Broad Institute Genomics Platform"/>
            <person name="Russ C."/>
            <person name="Tyler B."/>
            <person name="van West P."/>
            <person name="Dieguez-Uribeondo J."/>
            <person name="Young S.K."/>
            <person name="Zeng Q."/>
            <person name="Gargeya S."/>
            <person name="Fitzgerald M."/>
            <person name="Abouelleil A."/>
            <person name="Alvarado L."/>
            <person name="Chapman S.B."/>
            <person name="Gainer-Dewar J."/>
            <person name="Goldberg J."/>
            <person name="Griggs A."/>
            <person name="Gujja S."/>
            <person name="Hansen M."/>
            <person name="Howarth C."/>
            <person name="Imamovic A."/>
            <person name="Ireland A."/>
            <person name="Larimer J."/>
            <person name="McCowan C."/>
            <person name="Murphy C."/>
            <person name="Pearson M."/>
            <person name="Poon T.W."/>
            <person name="Priest M."/>
            <person name="Roberts A."/>
            <person name="Saif S."/>
            <person name="Shea T."/>
            <person name="Sykes S."/>
            <person name="Wortman J."/>
            <person name="Nusbaum C."/>
            <person name="Birren B."/>
        </authorList>
    </citation>
    <scope>NUCLEOTIDE SEQUENCE [LARGE SCALE GENOMIC DNA]</scope>
    <source>
        <strain evidence="20">NJM9701</strain>
    </source>
</reference>
<dbReference type="GO" id="GO:0070679">
    <property type="term" value="F:inositol 1,4,5 trisphosphate binding"/>
    <property type="evidence" value="ECO:0007669"/>
    <property type="project" value="InterPro"/>
</dbReference>
<organism evidence="20">
    <name type="scientific">Aphanomyces invadans</name>
    <dbReference type="NCBI Taxonomy" id="157072"/>
    <lineage>
        <taxon>Eukaryota</taxon>
        <taxon>Sar</taxon>
        <taxon>Stramenopiles</taxon>
        <taxon>Oomycota</taxon>
        <taxon>Saprolegniomycetes</taxon>
        <taxon>Saprolegniales</taxon>
        <taxon>Verrucalvaceae</taxon>
        <taxon>Aphanomyces</taxon>
    </lineage>
</organism>
<keyword evidence="3" id="KW-0813">Transport</keyword>
<dbReference type="InterPro" id="IPR000699">
    <property type="entry name" value="RIH_dom"/>
</dbReference>
<dbReference type="InterPro" id="IPR014821">
    <property type="entry name" value="Ins145_P3_rcpt"/>
</dbReference>
<feature type="transmembrane region" description="Helical" evidence="14">
    <location>
        <begin position="2265"/>
        <end position="2290"/>
    </location>
</feature>
<dbReference type="GO" id="GO:0005220">
    <property type="term" value="F:inositol 1,4,5-trisphosphate-gated calcium channel activity"/>
    <property type="evidence" value="ECO:0007669"/>
    <property type="project" value="InterPro"/>
</dbReference>
<comment type="similarity">
    <text evidence="2">Belongs to the InsP3 receptor family.</text>
</comment>
<feature type="domain" description="Inositol 1,4,5-trisphosphate/ryanodine receptor" evidence="19">
    <location>
        <begin position="1"/>
        <end position="82"/>
    </location>
</feature>
<dbReference type="PANTHER" id="PTHR13715:SF99">
    <property type="entry name" value="INOSITOL 1,4,5-TRISPHOSPHATE RECEPTOR-LIKE PROTEIN A"/>
    <property type="match status" value="1"/>
</dbReference>
<evidence type="ECO:0000256" key="14">
    <source>
        <dbReference type="SAM" id="Phobius"/>
    </source>
</evidence>
<evidence type="ECO:0000256" key="8">
    <source>
        <dbReference type="ARBA" id="ARBA00023065"/>
    </source>
</evidence>
<dbReference type="InterPro" id="IPR005821">
    <property type="entry name" value="Ion_trans_dom"/>
</dbReference>
<evidence type="ECO:0000259" key="19">
    <source>
        <dbReference type="Pfam" id="PF08709"/>
    </source>
</evidence>
<feature type="transmembrane region" description="Helical" evidence="14">
    <location>
        <begin position="2543"/>
        <end position="2565"/>
    </location>
</feature>
<evidence type="ECO:0000256" key="1">
    <source>
        <dbReference type="ARBA" id="ARBA00004477"/>
    </source>
</evidence>
<feature type="domain" description="Ion transport" evidence="15">
    <location>
        <begin position="2419"/>
        <end position="2574"/>
    </location>
</feature>
<dbReference type="Gene3D" id="2.80.10.50">
    <property type="match status" value="2"/>
</dbReference>
<evidence type="ECO:0000259" key="16">
    <source>
        <dbReference type="Pfam" id="PF01365"/>
    </source>
</evidence>
<evidence type="ECO:0000256" key="9">
    <source>
        <dbReference type="ARBA" id="ARBA00023136"/>
    </source>
</evidence>
<feature type="transmembrane region" description="Helical" evidence="14">
    <location>
        <begin position="2083"/>
        <end position="2104"/>
    </location>
</feature>
<keyword evidence="12" id="KW-0407">Ion channel</keyword>
<evidence type="ECO:0000256" key="13">
    <source>
        <dbReference type="SAM" id="MobiDB-lite"/>
    </source>
</evidence>
<evidence type="ECO:0000259" key="18">
    <source>
        <dbReference type="Pfam" id="PF08454"/>
    </source>
</evidence>
<gene>
    <name evidence="20" type="ORF">H310_00660</name>
</gene>
<feature type="transmembrane region" description="Helical" evidence="14">
    <location>
        <begin position="2459"/>
        <end position="2484"/>
    </location>
</feature>
<keyword evidence="11" id="KW-1071">Ligand-gated ion channel</keyword>
<dbReference type="PANTHER" id="PTHR13715">
    <property type="entry name" value="RYANODINE RECEPTOR AND IP3 RECEPTOR"/>
    <property type="match status" value="1"/>
</dbReference>
<dbReference type="Pfam" id="PF00520">
    <property type="entry name" value="Ion_trans"/>
    <property type="match status" value="1"/>
</dbReference>
<proteinExistence type="inferred from homology"/>
<dbReference type="PRINTS" id="PR00779">
    <property type="entry name" value="INSP3RECEPTR"/>
</dbReference>
<dbReference type="OrthoDB" id="300855at2759"/>
<dbReference type="InterPro" id="IPR015925">
    <property type="entry name" value="Ryanodine_IP3_receptor"/>
</dbReference>
<keyword evidence="9 14" id="KW-0472">Membrane</keyword>
<dbReference type="GO" id="GO:0005789">
    <property type="term" value="C:endoplasmic reticulum membrane"/>
    <property type="evidence" value="ECO:0007669"/>
    <property type="project" value="UniProtKB-SubCell"/>
</dbReference>
<dbReference type="GeneID" id="20077710"/>
<feature type="transmembrane region" description="Helical" evidence="14">
    <location>
        <begin position="2227"/>
        <end position="2245"/>
    </location>
</feature>
<feature type="domain" description="RIH" evidence="16">
    <location>
        <begin position="357"/>
        <end position="524"/>
    </location>
</feature>
<evidence type="ECO:0000256" key="12">
    <source>
        <dbReference type="ARBA" id="ARBA00023303"/>
    </source>
</evidence>
<dbReference type="Pfam" id="PF02815">
    <property type="entry name" value="MIR"/>
    <property type="match status" value="1"/>
</dbReference>
<dbReference type="STRING" id="157072.A0A024UVF0"/>
<evidence type="ECO:0000256" key="11">
    <source>
        <dbReference type="ARBA" id="ARBA00023286"/>
    </source>
</evidence>
<sequence>MQLQHVVSGKFLTSHSKALARMDKSCMKVSLQADGSSKSWFSFVPRFRHRAIGQQVPFNETVCLARSKNHSLCVHLSHGQREINIHHKASDVQVVSYARQLSRRMGLQVGKIYRLFHVEGKAFVTLSASPSIAQSNDPKPPYFRHILPDTAYSDNSNMTVKSMFVLERQDNSMEGGALVDVTVPVRFRHVITGRYLAVASEDHEIRDADGKSFSIRAVSSASQADAAAFHLTPSGGDNRVVYRIEMRTVDQRTYRLHDPNLPKSNRSGKPTASTRIVATTALSDHDVFHLVEVSDDDVYDTNLLLSVTAHLRTHYNLQDALDRNVRLSFESMKVPLTALNLLLAFFGSSEGTLVRAHSVHAHRQHKARQVKLIDTLFDMLRVVPANHLDMAKLAAHPQHRVIHRIHKLINLVLVGLLHDNVANKHYITTRSDRSVANSSTTYLDEIMHAIGTETGAKRVYCSAFHNHPELLENRVDARLVGAAFQRLGDKGVRAMGMLEFLATTCSCNGHPLATNQELIALALYSVNPEFPRARHHFVIEVAPCSAPDRRITNTVKSMALTIPHCMATKGIQWRPPGHEMMDLGPENVVISWTCSRSWQPGSTGLYYTPEALGLPCVDTAVVPDDFAHYRQSLSPQELADTDVAPDTALPSIFDVFALKALTESTAPHGSAEPTKARTLDVAKPPVALAAAGEAPRSRPAGVMEPSGGVDDGAGAAKSSRTAPSNEGGPKWVLLEHVTWTLEPETMYARVFNDGKAVVWQDLEATLARSTREHFGRLHDLAQYFRLQLHLLVELVRDGAASAIQVVKRQFRYSMLLAAISNDRLPHCIRTEFALLVLHCYVDVFPHEPVATTSRVFVYEDIPKIVRRKATAMTCTSFGLDAGHPAVAIGLANHDDFLSYPHPNKFAVLQAVLFSIVATFSATPVRNLTVASTAFLRAVLRILHDLLRFGFYADVGDQTRLVGLLLCLLDGRNTGAVHDDNRYRRNPLNNAMTATKSQICHILSTLHEMWRDVDVARVMAFFRHVYLHPTSRWAAALHKKRHGVVRTANVVQVLADSSVDLLTVSKGTLDFICVDLIMYDDKVLVHDAMHLMIQANTRREQVLKAVMDCLLVFSTPPRAIVGGLKASPSYHVFKEVTVMLPTLKYNVSLAQSPAMAHDLGAVLTALQAMLVKLADCCVDSVSGGMSVPVGGRRRSSFWGMVAPVSATQHKFPNLDKQRVVLHLHVHTHVIPLLQLPAHAPNVAEKLVAVKAAVCEFLTRLVQNHPAGQHDIFEHLPALWPRFDDICGMGDVVIAVLMNNAALCKNLPEQAVWNIVKILDSHCRRLHPCESAASGCGSLSGCPSTEAASFQVICQIFDFLMVYIAPNEMPSVANQRLWLDIFTHAQFTHTIPPFAAGIDANMDVLSDAIVESPGYCALVEAVHAPPDKQHRLHYFQKVLVLMGLACRGRNVPCEVKCQQTFPLNLILTVLLDAKMPMGLKYVATRYLTLVFLHADGYAELTSLQSPMWRLLMQSSNTISDFAASENSRFLFRPDDARFQDLYSEYVYYGLVDVVTCFFARVFRPAAHHIHVDGHITSIRTALATALVALSERSATDPALAKMCHNCRVAVGLSDATGSSAKPAPFVAPRGNVGRRDGGGNLHVQASQFDQFKLELAVDDAIQAAVAHEFDAIIHRWAAIDVERHSHSANVTQRLFCTKIIEFIEANPTSGCVVDALKILHELCAKHHISDDAKKTMEEVEIEEAMDKHTTMQTFLASCGAARMVVHLIATSSHADVVLYAIRLGSELLVGGNANVQALVIESLVARRDNKFFTQVDTLLRREIDRVKEARRLTKFMGEVRPEFRRRGSDLTGVPLSTRQPIRLVSKELAGGGGSDDGVSADLVIQFLTECAKGHFRPMQTVMLHQGSLGGPVSTTVHVNVLASVVAFMSILVKDELTLTSLGVEDGASLVQCWAFLGVYMQGPCRMNQEYLLQSSSMVELFRKSLKVHVSVPQTAQRTTLTDDGANLVIEKSLKAHAAKAMVSALEGRMASFATSPAIARLRSGLELGGIKRRLVEIHEQFLTEKDRHVDDLTWDERFLEEGVHLFTLAKVVFGAAFASIAVPPVVKRAKYVSEDAFDDAKVAWQRVMRDYTAHTFFAAMHHSVEIWWGATVGLETVYFALPSHCRMLSCLGPKKDRLLNELNYKSSDRLKQFVKATAAFDQEMQHMEVLSTFMLYNLVRPYIPHFKTASFFLAMSMNIIMLVAVARDGTRSAYNMESVPLLNAQQFMGSLQVFFSFCVLMFILVISVPLVFRSRWNVRTKQAMLEYKEHRARRSLDTLLDLDDIKMQVEARVEQSRVWWAHLHASYGTFGKLICLVLLLQFTLMQAAPDLPWWLPVVLLMLPFIQSTRVYVDKSSGYGAFVFTALYDLVLDKYSAFYFVYFAISVGGLYLHPVVYVLHLFDVVMMSPTLQNVVASVTKPGRVLLLTTLLGMCGIYFFAMLLFFLLPADALDDEHHAPYCQTLIDCFSLCVHRGVPHIGGVGYILSDGFHNPPKFHDRAHYWSRFVYDVAFFAFAVIMLNMIFGITVDTFSDLRTDSAERAELRMNQCFVCGQARAVFDQHYIQRGLPNGFNKHIDEEHNMWHYLYFLVHLNSKQVIECSGPEAYVKTLLLKEDLSWFPQGKAACLDATNTRQSVKDDLAQIKAQVQTLGQQSEVISSLFHGKRDRKAIATRAV</sequence>
<dbReference type="VEuPathDB" id="FungiDB:H310_00660"/>
<evidence type="ECO:0000256" key="7">
    <source>
        <dbReference type="ARBA" id="ARBA00022989"/>
    </source>
</evidence>
<dbReference type="Pfam" id="PF08709">
    <property type="entry name" value="Ins145_P3_rec"/>
    <property type="match status" value="1"/>
</dbReference>
<dbReference type="InterPro" id="IPR013662">
    <property type="entry name" value="RIH_assoc-dom"/>
</dbReference>
<keyword evidence="10" id="KW-0675">Receptor</keyword>
<feature type="domain" description="MIR" evidence="17">
    <location>
        <begin position="107"/>
        <end position="237"/>
    </location>
</feature>
<evidence type="ECO:0000256" key="2">
    <source>
        <dbReference type="ARBA" id="ARBA00009453"/>
    </source>
</evidence>
<dbReference type="InterPro" id="IPR000493">
    <property type="entry name" value="InsP3_rcpt"/>
</dbReference>
<keyword evidence="7 14" id="KW-1133">Transmembrane helix</keyword>
<dbReference type="RefSeq" id="XP_008861745.1">
    <property type="nucleotide sequence ID" value="XM_008863523.1"/>
</dbReference>
<dbReference type="eggNOG" id="KOG3533">
    <property type="taxonomic scope" value="Eukaryota"/>
</dbReference>
<feature type="transmembrane region" description="Helical" evidence="14">
    <location>
        <begin position="2351"/>
        <end position="2373"/>
    </location>
</feature>
<protein>
    <recommendedName>
        <fullName evidence="21">RyR/IP3R Homology associated domain-containing protein</fullName>
    </recommendedName>
</protein>
<dbReference type="EMBL" id="KI913952">
    <property type="protein sequence ID" value="ETW10334.1"/>
    <property type="molecule type" value="Genomic_DNA"/>
</dbReference>
<name>A0A024UVF0_9STRA</name>
<dbReference type="Pfam" id="PF01365">
    <property type="entry name" value="RYDR_ITPR"/>
    <property type="match status" value="1"/>
</dbReference>
<evidence type="ECO:0000256" key="4">
    <source>
        <dbReference type="ARBA" id="ARBA00022692"/>
    </source>
</evidence>
<evidence type="ECO:0008006" key="21">
    <source>
        <dbReference type="Google" id="ProtNLM"/>
    </source>
</evidence>
<dbReference type="Pfam" id="PF08454">
    <property type="entry name" value="RIH_assoc"/>
    <property type="match status" value="1"/>
</dbReference>